<keyword evidence="1" id="KW-0004">4Fe-4S</keyword>
<gene>
    <name evidence="6" type="ORF">ACFQZ7_10610</name>
</gene>
<accession>A0ABW3ECZ4</accession>
<dbReference type="PANTHER" id="PTHR43177">
    <property type="entry name" value="PROTEIN NRFC"/>
    <property type="match status" value="1"/>
</dbReference>
<keyword evidence="2" id="KW-0479">Metal-binding</keyword>
<evidence type="ECO:0000259" key="5">
    <source>
        <dbReference type="PROSITE" id="PS51379"/>
    </source>
</evidence>
<dbReference type="CDD" id="cd10551">
    <property type="entry name" value="PsrB"/>
    <property type="match status" value="1"/>
</dbReference>
<evidence type="ECO:0000313" key="7">
    <source>
        <dbReference type="Proteomes" id="UP001597104"/>
    </source>
</evidence>
<dbReference type="PROSITE" id="PS00198">
    <property type="entry name" value="4FE4S_FER_1"/>
    <property type="match status" value="1"/>
</dbReference>
<protein>
    <submittedName>
        <fullName evidence="6">4Fe-4S dicluster domain-containing protein</fullName>
    </submittedName>
</protein>
<evidence type="ECO:0000313" key="6">
    <source>
        <dbReference type="EMBL" id="MFD0898174.1"/>
    </source>
</evidence>
<dbReference type="InterPro" id="IPR050954">
    <property type="entry name" value="ET_IronSulfur_Cluster-Binding"/>
</dbReference>
<proteinExistence type="predicted"/>
<dbReference type="Pfam" id="PF12800">
    <property type="entry name" value="Fer4_4"/>
    <property type="match status" value="1"/>
</dbReference>
<keyword evidence="4" id="KW-0411">Iron-sulfur</keyword>
<sequence length="205" mass="22428">MKKITFVIEVDRCIGCKGCQIACKLENQLGLGTMRNEIKEIGPTGTYPNIQMYFLPTMCQQCENPACVKVCPTGACHVNEADGTIQIDRDKCIGCGACRRACPYGAISFDQEMNVADKCTLCIQNRRQGGLPACVKNCSGGALHVGDINDPNSEVARLLAAAGEDHIYSLRDFGNHPSVRYILKNDKWQDVLPQDCVGVRRGRQG</sequence>
<dbReference type="Gene3D" id="3.30.70.20">
    <property type="match status" value="2"/>
</dbReference>
<feature type="domain" description="4Fe-4S ferredoxin-type" evidence="5">
    <location>
        <begin position="83"/>
        <end position="112"/>
    </location>
</feature>
<dbReference type="InterPro" id="IPR017896">
    <property type="entry name" value="4Fe4S_Fe-S-bd"/>
</dbReference>
<dbReference type="InterPro" id="IPR017900">
    <property type="entry name" value="4Fe4S_Fe_S_CS"/>
</dbReference>
<feature type="domain" description="4Fe-4S ferredoxin-type" evidence="5">
    <location>
        <begin position="50"/>
        <end position="81"/>
    </location>
</feature>
<dbReference type="PROSITE" id="PS51379">
    <property type="entry name" value="4FE4S_FER_2"/>
    <property type="match status" value="3"/>
</dbReference>
<name>A0ABW3ECZ4_9LACO</name>
<evidence type="ECO:0000256" key="4">
    <source>
        <dbReference type="ARBA" id="ARBA00023014"/>
    </source>
</evidence>
<keyword evidence="3" id="KW-0408">Iron</keyword>
<keyword evidence="7" id="KW-1185">Reference proteome</keyword>
<comment type="caution">
    <text evidence="6">The sequence shown here is derived from an EMBL/GenBank/DDBJ whole genome shotgun (WGS) entry which is preliminary data.</text>
</comment>
<evidence type="ECO:0000256" key="1">
    <source>
        <dbReference type="ARBA" id="ARBA00022485"/>
    </source>
</evidence>
<dbReference type="RefSeq" id="WP_137637530.1">
    <property type="nucleotide sequence ID" value="NZ_BJDN01000009.1"/>
</dbReference>
<reference evidence="7" key="1">
    <citation type="journal article" date="2019" name="Int. J. Syst. Evol. Microbiol.">
        <title>The Global Catalogue of Microorganisms (GCM) 10K type strain sequencing project: providing services to taxonomists for standard genome sequencing and annotation.</title>
        <authorList>
            <consortium name="The Broad Institute Genomics Platform"/>
            <consortium name="The Broad Institute Genome Sequencing Center for Infectious Disease"/>
            <person name="Wu L."/>
            <person name="Ma J."/>
        </authorList>
    </citation>
    <scope>NUCLEOTIDE SEQUENCE [LARGE SCALE GENOMIC DNA]</scope>
    <source>
        <strain evidence="7">CCM 8925</strain>
    </source>
</reference>
<organism evidence="6 7">
    <name type="scientific">Loigolactobacillus binensis</name>
    <dbReference type="NCBI Taxonomy" id="2559922"/>
    <lineage>
        <taxon>Bacteria</taxon>
        <taxon>Bacillati</taxon>
        <taxon>Bacillota</taxon>
        <taxon>Bacilli</taxon>
        <taxon>Lactobacillales</taxon>
        <taxon>Lactobacillaceae</taxon>
        <taxon>Loigolactobacillus</taxon>
    </lineage>
</organism>
<evidence type="ECO:0000256" key="3">
    <source>
        <dbReference type="ARBA" id="ARBA00023004"/>
    </source>
</evidence>
<evidence type="ECO:0000256" key="2">
    <source>
        <dbReference type="ARBA" id="ARBA00022723"/>
    </source>
</evidence>
<dbReference type="Proteomes" id="UP001597104">
    <property type="component" value="Unassembled WGS sequence"/>
</dbReference>
<dbReference type="Pfam" id="PF13247">
    <property type="entry name" value="Fer4_11"/>
    <property type="match status" value="1"/>
</dbReference>
<feature type="domain" description="4Fe-4S ferredoxin-type" evidence="5">
    <location>
        <begin position="4"/>
        <end position="34"/>
    </location>
</feature>
<dbReference type="SUPFAM" id="SSF54862">
    <property type="entry name" value="4Fe-4S ferredoxins"/>
    <property type="match status" value="1"/>
</dbReference>
<dbReference type="EMBL" id="JBHTIO010000045">
    <property type="protein sequence ID" value="MFD0898174.1"/>
    <property type="molecule type" value="Genomic_DNA"/>
</dbReference>
<dbReference type="PANTHER" id="PTHR43177:SF3">
    <property type="entry name" value="PROTEIN NRFC HOMOLOG"/>
    <property type="match status" value="1"/>
</dbReference>